<feature type="compositionally biased region" description="Low complexity" evidence="1">
    <location>
        <begin position="211"/>
        <end position="221"/>
    </location>
</feature>
<feature type="compositionally biased region" description="Basic and acidic residues" evidence="1">
    <location>
        <begin position="185"/>
        <end position="194"/>
    </location>
</feature>
<feature type="region of interest" description="Disordered" evidence="1">
    <location>
        <begin position="183"/>
        <end position="268"/>
    </location>
</feature>
<reference evidence="2 3" key="1">
    <citation type="submission" date="2021-04" db="EMBL/GenBank/DDBJ databases">
        <authorList>
            <person name="Bliznina A."/>
        </authorList>
    </citation>
    <scope>NUCLEOTIDE SEQUENCE [LARGE SCALE GENOMIC DNA]</scope>
</reference>
<dbReference type="SUPFAM" id="SSF57850">
    <property type="entry name" value="RING/U-box"/>
    <property type="match status" value="1"/>
</dbReference>
<organism evidence="2 3">
    <name type="scientific">Oikopleura dioica</name>
    <name type="common">Tunicate</name>
    <dbReference type="NCBI Taxonomy" id="34765"/>
    <lineage>
        <taxon>Eukaryota</taxon>
        <taxon>Metazoa</taxon>
        <taxon>Chordata</taxon>
        <taxon>Tunicata</taxon>
        <taxon>Appendicularia</taxon>
        <taxon>Copelata</taxon>
        <taxon>Oikopleuridae</taxon>
        <taxon>Oikopleura</taxon>
    </lineage>
</organism>
<dbReference type="InterPro" id="IPR013083">
    <property type="entry name" value="Znf_RING/FYVE/PHD"/>
</dbReference>
<feature type="compositionally biased region" description="Basic residues" evidence="1">
    <location>
        <begin position="195"/>
        <end position="207"/>
    </location>
</feature>
<name>A0ABN7T5D0_OIKDI</name>
<protein>
    <submittedName>
        <fullName evidence="2">Oidioi.mRNA.OKI2018_I69.chr2.g6023.t1.cds</fullName>
    </submittedName>
</protein>
<feature type="compositionally biased region" description="Polar residues" evidence="1">
    <location>
        <begin position="256"/>
        <end position="268"/>
    </location>
</feature>
<keyword evidence="3" id="KW-1185">Reference proteome</keyword>
<evidence type="ECO:0000313" key="3">
    <source>
        <dbReference type="Proteomes" id="UP001158576"/>
    </source>
</evidence>
<evidence type="ECO:0000313" key="2">
    <source>
        <dbReference type="EMBL" id="CAG5111749.1"/>
    </source>
</evidence>
<proteinExistence type="predicted"/>
<dbReference type="Gene3D" id="3.30.40.10">
    <property type="entry name" value="Zinc/RING finger domain, C3HC4 (zinc finger)"/>
    <property type="match status" value="1"/>
</dbReference>
<accession>A0ABN7T5D0</accession>
<dbReference type="EMBL" id="OU015567">
    <property type="protein sequence ID" value="CAG5111749.1"/>
    <property type="molecule type" value="Genomic_DNA"/>
</dbReference>
<gene>
    <name evidence="2" type="ORF">OKIOD_LOCUS14788</name>
</gene>
<sequence>MTFYGEEKMNECLQESNITLSTSRFIMKLVVVQQFDPISLKIPERCSHVEKHCQTGIIDQFLENRCQNAKLFFLISPDGKRQRLLIPHADDEEEVSIDISKRSKRQVAHWLLFTVAITEKNTGEEDTSGYSKKCGWVWEQEKPRKDRKRRLVYKDGKFRFDPPFVFDRMEQLPDRFEMPDWVDEEDRKAREKKQTRSNKPKKAKKEKKQNSKLSNKTTSKTKQGDVQNDPSRNRGESDMVSGELELDDGHEADWNTVGNQDKSNGETNTSEIVSLVEDLKEISLSEKESEESELGESSSSPSSSPVDDPKKEENCSLKEQLDRFLTCQICFEYYDDGKRARYSHSCGHGCCWTCMKMEFARQREARRRKFYCHCGFEIHEKKIIRMFL</sequence>
<dbReference type="Proteomes" id="UP001158576">
    <property type="component" value="Chromosome 2"/>
</dbReference>
<feature type="compositionally biased region" description="Low complexity" evidence="1">
    <location>
        <begin position="295"/>
        <end position="306"/>
    </location>
</feature>
<evidence type="ECO:0000256" key="1">
    <source>
        <dbReference type="SAM" id="MobiDB-lite"/>
    </source>
</evidence>
<feature type="region of interest" description="Disordered" evidence="1">
    <location>
        <begin position="283"/>
        <end position="312"/>
    </location>
</feature>